<gene>
    <name evidence="2" type="ORF">C884_02247</name>
</gene>
<dbReference type="Gene3D" id="3.90.550.10">
    <property type="entry name" value="Spore Coat Polysaccharide Biosynthesis Protein SpsA, Chain A"/>
    <property type="match status" value="1"/>
</dbReference>
<dbReference type="GO" id="GO:0016740">
    <property type="term" value="F:transferase activity"/>
    <property type="evidence" value="ECO:0007669"/>
    <property type="project" value="UniProtKB-KW"/>
</dbReference>
<name>M2WED9_9MICC</name>
<dbReference type="STRING" id="71999.KPaMU14_12180"/>
<comment type="caution">
    <text evidence="2">The sequence shown here is derived from an EMBL/GenBank/DDBJ whole genome shotgun (WGS) entry which is preliminary data.</text>
</comment>
<dbReference type="InterPro" id="IPR050834">
    <property type="entry name" value="Glycosyltransf_2"/>
</dbReference>
<evidence type="ECO:0000259" key="1">
    <source>
        <dbReference type="Pfam" id="PF00535"/>
    </source>
</evidence>
<dbReference type="SUPFAM" id="SSF53448">
    <property type="entry name" value="Nucleotide-diphospho-sugar transferases"/>
    <property type="match status" value="1"/>
</dbReference>
<dbReference type="InterPro" id="IPR001173">
    <property type="entry name" value="Glyco_trans_2-like"/>
</dbReference>
<dbReference type="AlphaFoldDB" id="M2WED9"/>
<proteinExistence type="predicted"/>
<dbReference type="Proteomes" id="UP000009877">
    <property type="component" value="Unassembled WGS sequence"/>
</dbReference>
<sequence>MTGPAAPRPGISVVLPVRDDAPALRSCLAALARQDRPADEIVVVDNGSSDDLLAVIAAAERDQDLPLRLLQEPRPGVSFAAHAGYDAASHEIIARCDADSIPPSSWLARIERQLAAEDDKLVAITGGGRFAPGPRALGRWLCGLYLGLYGLASGLALAHPPLWGSNMAMRTSWWNRVSPRLAPRPGIHDDFELSFELQPHEAIALDRGSVMPVSWRAVVSPRRLLAQQRMARRLLLRRWEQEPPWERHRRRWAGRRSPL</sequence>
<dbReference type="InterPro" id="IPR029044">
    <property type="entry name" value="Nucleotide-diphossugar_trans"/>
</dbReference>
<reference evidence="2 3" key="1">
    <citation type="journal article" date="2014" name="Genome Announc.">
        <title>Draft Genome Sequence of Kocuria palustris PEL.</title>
        <authorList>
            <person name="Sharma G."/>
            <person name="Khatri I."/>
            <person name="Subramanian S."/>
        </authorList>
    </citation>
    <scope>NUCLEOTIDE SEQUENCE [LARGE SCALE GENOMIC DNA]</scope>
    <source>
        <strain evidence="2 3">PEL</strain>
    </source>
</reference>
<dbReference type="PANTHER" id="PTHR43685">
    <property type="entry name" value="GLYCOSYLTRANSFERASE"/>
    <property type="match status" value="1"/>
</dbReference>
<dbReference type="Pfam" id="PF00535">
    <property type="entry name" value="Glycos_transf_2"/>
    <property type="match status" value="1"/>
</dbReference>
<accession>M2WED9</accession>
<evidence type="ECO:0000313" key="3">
    <source>
        <dbReference type="Proteomes" id="UP000009877"/>
    </source>
</evidence>
<protein>
    <submittedName>
        <fullName evidence="2">Glycosyltransferase</fullName>
    </submittedName>
</protein>
<evidence type="ECO:0000313" key="2">
    <source>
        <dbReference type="EMBL" id="EME36887.1"/>
    </source>
</evidence>
<keyword evidence="3" id="KW-1185">Reference proteome</keyword>
<organism evidence="2 3">
    <name type="scientific">Kocuria palustris PEL</name>
    <dbReference type="NCBI Taxonomy" id="1236550"/>
    <lineage>
        <taxon>Bacteria</taxon>
        <taxon>Bacillati</taxon>
        <taxon>Actinomycetota</taxon>
        <taxon>Actinomycetes</taxon>
        <taxon>Micrococcales</taxon>
        <taxon>Micrococcaceae</taxon>
        <taxon>Kocuria</taxon>
    </lineage>
</organism>
<dbReference type="PANTHER" id="PTHR43685:SF2">
    <property type="entry name" value="GLYCOSYLTRANSFERASE 2-LIKE DOMAIN-CONTAINING PROTEIN"/>
    <property type="match status" value="1"/>
</dbReference>
<dbReference type="EMBL" id="ANHZ02000007">
    <property type="protein sequence ID" value="EME36887.1"/>
    <property type="molecule type" value="Genomic_DNA"/>
</dbReference>
<dbReference type="CDD" id="cd00761">
    <property type="entry name" value="Glyco_tranf_GTA_type"/>
    <property type="match status" value="1"/>
</dbReference>
<dbReference type="RefSeq" id="WP_006214276.1">
    <property type="nucleotide sequence ID" value="NZ_ANHZ02000007.1"/>
</dbReference>
<feature type="domain" description="Glycosyltransferase 2-like" evidence="1">
    <location>
        <begin position="12"/>
        <end position="124"/>
    </location>
</feature>